<dbReference type="AlphaFoldDB" id="A0A5B7IYZ6"/>
<reference evidence="2 3" key="1">
    <citation type="submission" date="2019-05" db="EMBL/GenBank/DDBJ databases">
        <title>Another draft genome of Portunus trituberculatus and its Hox gene families provides insights of decapod evolution.</title>
        <authorList>
            <person name="Jeong J.-H."/>
            <person name="Song I."/>
            <person name="Kim S."/>
            <person name="Choi T."/>
            <person name="Kim D."/>
            <person name="Ryu S."/>
            <person name="Kim W."/>
        </authorList>
    </citation>
    <scope>NUCLEOTIDE SEQUENCE [LARGE SCALE GENOMIC DNA]</scope>
    <source>
        <tissue evidence="2">Muscle</tissue>
    </source>
</reference>
<sequence length="72" mass="7610">MPVKRKREKFEKILMRPCRKAFPNRGDTGDEDGGEKKGKGGGEEGGDVDEAGGRIVLGEGGEGKGMSLGWCG</sequence>
<organism evidence="2 3">
    <name type="scientific">Portunus trituberculatus</name>
    <name type="common">Swimming crab</name>
    <name type="synonym">Neptunus trituberculatus</name>
    <dbReference type="NCBI Taxonomy" id="210409"/>
    <lineage>
        <taxon>Eukaryota</taxon>
        <taxon>Metazoa</taxon>
        <taxon>Ecdysozoa</taxon>
        <taxon>Arthropoda</taxon>
        <taxon>Crustacea</taxon>
        <taxon>Multicrustacea</taxon>
        <taxon>Malacostraca</taxon>
        <taxon>Eumalacostraca</taxon>
        <taxon>Eucarida</taxon>
        <taxon>Decapoda</taxon>
        <taxon>Pleocyemata</taxon>
        <taxon>Brachyura</taxon>
        <taxon>Eubrachyura</taxon>
        <taxon>Portunoidea</taxon>
        <taxon>Portunidae</taxon>
        <taxon>Portuninae</taxon>
        <taxon>Portunus</taxon>
    </lineage>
</organism>
<protein>
    <submittedName>
        <fullName evidence="2">Uncharacterized protein</fullName>
    </submittedName>
</protein>
<feature type="region of interest" description="Disordered" evidence="1">
    <location>
        <begin position="18"/>
        <end position="72"/>
    </location>
</feature>
<proteinExistence type="predicted"/>
<evidence type="ECO:0000313" key="3">
    <source>
        <dbReference type="Proteomes" id="UP000324222"/>
    </source>
</evidence>
<evidence type="ECO:0000313" key="2">
    <source>
        <dbReference type="EMBL" id="MPC90761.1"/>
    </source>
</evidence>
<evidence type="ECO:0000256" key="1">
    <source>
        <dbReference type="SAM" id="MobiDB-lite"/>
    </source>
</evidence>
<gene>
    <name evidence="2" type="ORF">E2C01_085759</name>
</gene>
<keyword evidence="3" id="KW-1185">Reference proteome</keyword>
<comment type="caution">
    <text evidence="2">The sequence shown here is derived from an EMBL/GenBank/DDBJ whole genome shotgun (WGS) entry which is preliminary data.</text>
</comment>
<name>A0A5B7IYZ6_PORTR</name>
<accession>A0A5B7IYZ6</accession>
<feature type="compositionally biased region" description="Gly residues" evidence="1">
    <location>
        <begin position="58"/>
        <end position="72"/>
    </location>
</feature>
<dbReference type="EMBL" id="VSRR010085458">
    <property type="protein sequence ID" value="MPC90761.1"/>
    <property type="molecule type" value="Genomic_DNA"/>
</dbReference>
<dbReference type="Proteomes" id="UP000324222">
    <property type="component" value="Unassembled WGS sequence"/>
</dbReference>